<dbReference type="InterPro" id="IPR014867">
    <property type="entry name" value="Spore_coat_CotH_CotH2/3/7"/>
</dbReference>
<keyword evidence="1" id="KW-0732">Signal</keyword>
<dbReference type="PANTHER" id="PTHR40050:SF1">
    <property type="entry name" value="INNER SPORE COAT PROTEIN H"/>
    <property type="match status" value="1"/>
</dbReference>
<dbReference type="InterPro" id="IPR009034">
    <property type="entry name" value="Dockerin_dom_fun_sf"/>
</dbReference>
<evidence type="ECO:0000313" key="5">
    <source>
        <dbReference type="EMBL" id="ORY20701.1"/>
    </source>
</evidence>
<evidence type="ECO:0000256" key="1">
    <source>
        <dbReference type="ARBA" id="ARBA00022729"/>
    </source>
</evidence>
<dbReference type="OrthoDB" id="10267127at2759"/>
<comment type="caution">
    <text evidence="5">The sequence shown here is derived from an EMBL/GenBank/DDBJ whole genome shotgun (WGS) entry which is preliminary data.</text>
</comment>
<dbReference type="PROSITE" id="PS51763">
    <property type="entry name" value="CBM10"/>
    <property type="match status" value="2"/>
</dbReference>
<keyword evidence="3" id="KW-0378">Hydrolase</keyword>
<dbReference type="EMBL" id="MCOG01000282">
    <property type="protein sequence ID" value="ORY20701.1"/>
    <property type="molecule type" value="Genomic_DNA"/>
</dbReference>
<evidence type="ECO:0000313" key="6">
    <source>
        <dbReference type="Proteomes" id="UP000193920"/>
    </source>
</evidence>
<accession>A0A1Y2ADV4</accession>
<dbReference type="InterPro" id="IPR002883">
    <property type="entry name" value="CBM10/Dockerin_dom"/>
</dbReference>
<gene>
    <name evidence="5" type="ORF">LY90DRAFT_676642</name>
</gene>
<sequence length="1148" mass="135686">MMDNEVPTFRITLLENEYINLKRISNNNIPLESINDNIKQIIDLLNQQNFNYLFQKKDLSELFPELAINENGYLNLNENDFMISYEDYINIEQINLEEFEILFKILNENKNLNLIKVFHVLSQYRSYLMNDDLLEVIDNFENHLMIDKDENFTIIKEEYIIEIKTEISYINNLNFKETFPEINFSELFPELPIKEDGHPNIDFRNYILPTEEYENLKLTFEDDSELIFNIYNTNKYLNINKVLYFLSTSNVEFTDNDLLKNKLYEFKSQVMMDDNGNFTYIKEDYIRNIKEIINSINEQNFREIFPGYNFTELLPELPIQENGHPNIDYKIYIISNEEIEKLESMFKYEDEIIFNIFNNNKSLNLVKVFYVLSRLDDSLINTESDFWYNLDEFKSSTMIDDNGNFTFLQPHIKFIKQIIETINEQNFIEIFPGYNFTELLPELPIQENGHPNIDFRNYLISEDEYYNIGMKYDNFEYFLFDIFNKNEYLNLVKVLNTLSKLDDINIDTINIDNRNYSTFSEYLELFGDNNVSMNENNEYIFNNKYYNTENDTNNNDKTISNININQNERDEFKTKNGTLTVHINNQEISFNKITFSLGGHNSRNYSKPGFNLKIRGGKELFGRRQFKLRSDSSEPSYMRTKLMCDIHNKLGLPSISANYIKLYINDEFMGLFILTDAYKESWIEYVYGEKDTTNLYKCEKCNLLFNKRYGFENENKEATDNQEFYEFLQAMTKAKSSVDVESIFDLDQFYKEIAIEYLSSSWDHINNQHNYYVYKNPKNNKWIYLIHDFDLDMCSELFEGLNECIKYDFKNFLYVPIVKKLIYNNIEHFKEILKEIVIKVFNPATLFPRIDEIKSFIRPYVQLDKTLNDNGEYPGRMNKNDDTFYTMEQWEASTEFEESLIGLKQFILLRYRYVCKEFSIECDPMYLDENMNMNLTITETESLYPTETETSSFLIPTSTFDFINIEATTTSIEDTILPISTSIFDSNIDETITSSVLDFSNTEITTSIEDTILPTTISVLPSTNSILPTSNSQFNEATGTLPPISQTTVTFKCLSEFLGYPCCSSELTTIYAEDEYGEWSYDFTKNEWCGLTKFEDSSNQDHSGECWSEILGYPCCKGCKIYETDSDGSWGYEFNQWCGIISSRCQKE</sequence>
<dbReference type="Pfam" id="PF02013">
    <property type="entry name" value="CBM_10"/>
    <property type="match status" value="2"/>
</dbReference>
<reference evidence="5 6" key="1">
    <citation type="submission" date="2016-08" db="EMBL/GenBank/DDBJ databases">
        <title>A Parts List for Fungal Cellulosomes Revealed by Comparative Genomics.</title>
        <authorList>
            <consortium name="DOE Joint Genome Institute"/>
            <person name="Haitjema C.H."/>
            <person name="Gilmore S.P."/>
            <person name="Henske J.K."/>
            <person name="Solomon K.V."/>
            <person name="De Groot R."/>
            <person name="Kuo A."/>
            <person name="Mondo S.J."/>
            <person name="Salamov A.A."/>
            <person name="Labutti K."/>
            <person name="Zhao Z."/>
            <person name="Chiniquy J."/>
            <person name="Barry K."/>
            <person name="Brewer H.M."/>
            <person name="Purvine S.O."/>
            <person name="Wright A.T."/>
            <person name="Boxma B."/>
            <person name="Van Alen T."/>
            <person name="Hackstein J.H."/>
            <person name="Baker S.E."/>
            <person name="Grigoriev I.V."/>
            <person name="O'Malley M.A."/>
        </authorList>
    </citation>
    <scope>NUCLEOTIDE SEQUENCE [LARGE SCALE GENOMIC DNA]</scope>
    <source>
        <strain evidence="5 6">G1</strain>
    </source>
</reference>
<dbReference type="SUPFAM" id="SSF64571">
    <property type="entry name" value="Cellulose docking domain, dockering"/>
    <property type="match status" value="2"/>
</dbReference>
<dbReference type="Proteomes" id="UP000193920">
    <property type="component" value="Unassembled WGS sequence"/>
</dbReference>
<evidence type="ECO:0000259" key="4">
    <source>
        <dbReference type="PROSITE" id="PS51763"/>
    </source>
</evidence>
<dbReference type="AlphaFoldDB" id="A0A1Y2ADV4"/>
<organism evidence="5 6">
    <name type="scientific">Neocallimastix californiae</name>
    <dbReference type="NCBI Taxonomy" id="1754190"/>
    <lineage>
        <taxon>Eukaryota</taxon>
        <taxon>Fungi</taxon>
        <taxon>Fungi incertae sedis</taxon>
        <taxon>Chytridiomycota</taxon>
        <taxon>Chytridiomycota incertae sedis</taxon>
        <taxon>Neocallimastigomycetes</taxon>
        <taxon>Neocallimastigales</taxon>
        <taxon>Neocallimastigaceae</taxon>
        <taxon>Neocallimastix</taxon>
    </lineage>
</organism>
<dbReference type="Pfam" id="PF08757">
    <property type="entry name" value="CotH"/>
    <property type="match status" value="1"/>
</dbReference>
<proteinExistence type="predicted"/>
<dbReference type="GO" id="GO:0016787">
    <property type="term" value="F:hydrolase activity"/>
    <property type="evidence" value="ECO:0007669"/>
    <property type="project" value="UniProtKB-KW"/>
</dbReference>
<keyword evidence="2" id="KW-0677">Repeat</keyword>
<protein>
    <submittedName>
        <fullName evidence="5">Coth-domain-containing protein</fullName>
    </submittedName>
</protein>
<dbReference type="STRING" id="1754190.A0A1Y2ADV4"/>
<keyword evidence="6" id="KW-1185">Reference proteome</keyword>
<feature type="domain" description="CBM10" evidence="4">
    <location>
        <begin position="1105"/>
        <end position="1141"/>
    </location>
</feature>
<name>A0A1Y2ADV4_9FUNG</name>
<evidence type="ECO:0000256" key="2">
    <source>
        <dbReference type="ARBA" id="ARBA00022737"/>
    </source>
</evidence>
<dbReference type="PANTHER" id="PTHR40050">
    <property type="entry name" value="INNER SPORE COAT PROTEIN H"/>
    <property type="match status" value="1"/>
</dbReference>
<evidence type="ECO:0000256" key="3">
    <source>
        <dbReference type="ARBA" id="ARBA00022801"/>
    </source>
</evidence>
<feature type="domain" description="CBM10" evidence="4">
    <location>
        <begin position="1052"/>
        <end position="1092"/>
    </location>
</feature>
<dbReference type="Gene3D" id="3.90.1220.10">
    <property type="entry name" value="Cellulose docking domain, dockering"/>
    <property type="match status" value="2"/>
</dbReference>